<keyword evidence="3" id="KW-1185">Reference proteome</keyword>
<feature type="compositionally biased region" description="Polar residues" evidence="1">
    <location>
        <begin position="115"/>
        <end position="124"/>
    </location>
</feature>
<reference evidence="2 3" key="1">
    <citation type="submission" date="2019-05" db="EMBL/GenBank/DDBJ databases">
        <title>Mikania micrantha, genome provides insights into the molecular mechanism of rapid growth.</title>
        <authorList>
            <person name="Liu B."/>
        </authorList>
    </citation>
    <scope>NUCLEOTIDE SEQUENCE [LARGE SCALE GENOMIC DNA]</scope>
    <source>
        <strain evidence="2">NLD-2019</strain>
        <tissue evidence="2">Leaf</tissue>
    </source>
</reference>
<evidence type="ECO:0000313" key="3">
    <source>
        <dbReference type="Proteomes" id="UP000326396"/>
    </source>
</evidence>
<dbReference type="EMBL" id="SZYD01001021">
    <property type="protein sequence ID" value="KAD1157196.1"/>
    <property type="molecule type" value="Genomic_DNA"/>
</dbReference>
<name>A0A5N6LFK8_9ASTR</name>
<feature type="compositionally biased region" description="Acidic residues" evidence="1">
    <location>
        <begin position="95"/>
        <end position="107"/>
    </location>
</feature>
<comment type="caution">
    <text evidence="2">The sequence shown here is derived from an EMBL/GenBank/DDBJ whole genome shotgun (WGS) entry which is preliminary data.</text>
</comment>
<proteinExistence type="predicted"/>
<evidence type="ECO:0000313" key="2">
    <source>
        <dbReference type="EMBL" id="KAD1157196.1"/>
    </source>
</evidence>
<gene>
    <name evidence="2" type="ORF">E3N88_43214</name>
</gene>
<feature type="region of interest" description="Disordered" evidence="1">
    <location>
        <begin position="95"/>
        <end position="124"/>
    </location>
</feature>
<accession>A0A5N6LFK8</accession>
<evidence type="ECO:0000256" key="1">
    <source>
        <dbReference type="SAM" id="MobiDB-lite"/>
    </source>
</evidence>
<sequence length="546" mass="61089">MILQLNSNLDKPPDPNEFPMLEAEQEQELVSEAPQDLEPLVGLSKLDNGVVISTIQNAGVVQNCGINQQNSIPLSPEQEAATTSIVDMVMDAEDDDYSSGDEDEFNENGDLNGAGKSNLSSSLNMGDRIAGQKEKMDSVAGQNGNLHPNCEASNQQGTNSHFRKVAGWCYCAGQIWVDFIWAGNLEAALYRWTSGFKGWGNFSGQGCEGITDGKDKCLKNVDFQNGQPITIKGYEGQSGCYCRVKGGRFLHIYVGNSLLHYWVIYQIWVDLELMSGWPFSGRACFLKSFDYLAYRDLMGATLLIMVFSDMMLQYLEPGLHLSVSNLDRVTCCFKCRHYGYMCWPKAWSKFQFCLDHSCMGCMILIIELYENLNSWVSLPNWAFSMFVDFCQVKGGYIIMPYWQGHLGLGRHSGVNLLFVGTYFGISFNQDMPDKIVVYEFGDSYGLMMLVDVSALCPPRYKVLPERLVQHSIRIKWAVTEAGRLGRGAGRPATWSRWWPAAFQGWPAVGRGVLRGLVGRPWGCVGLLQRAGRGVLDWVPFSPDWAF</sequence>
<dbReference type="Proteomes" id="UP000326396">
    <property type="component" value="Unassembled WGS sequence"/>
</dbReference>
<dbReference type="AlphaFoldDB" id="A0A5N6LFK8"/>
<organism evidence="2 3">
    <name type="scientific">Mikania micrantha</name>
    <name type="common">bitter vine</name>
    <dbReference type="NCBI Taxonomy" id="192012"/>
    <lineage>
        <taxon>Eukaryota</taxon>
        <taxon>Viridiplantae</taxon>
        <taxon>Streptophyta</taxon>
        <taxon>Embryophyta</taxon>
        <taxon>Tracheophyta</taxon>
        <taxon>Spermatophyta</taxon>
        <taxon>Magnoliopsida</taxon>
        <taxon>eudicotyledons</taxon>
        <taxon>Gunneridae</taxon>
        <taxon>Pentapetalae</taxon>
        <taxon>asterids</taxon>
        <taxon>campanulids</taxon>
        <taxon>Asterales</taxon>
        <taxon>Asteraceae</taxon>
        <taxon>Asteroideae</taxon>
        <taxon>Heliantheae alliance</taxon>
        <taxon>Eupatorieae</taxon>
        <taxon>Mikania</taxon>
    </lineage>
</organism>
<protein>
    <submittedName>
        <fullName evidence="2">Uncharacterized protein</fullName>
    </submittedName>
</protein>